<keyword evidence="1" id="KW-0805">Transcription regulation</keyword>
<dbReference type="InterPro" id="IPR014284">
    <property type="entry name" value="RNA_pol_sigma-70_dom"/>
</dbReference>
<gene>
    <name evidence="5" type="ORF">J421_1239</name>
</gene>
<dbReference type="Pfam" id="PF07638">
    <property type="entry name" value="Sigma70_ECF"/>
    <property type="match status" value="1"/>
</dbReference>
<dbReference type="NCBIfam" id="TIGR02999">
    <property type="entry name" value="Sig-70_X6"/>
    <property type="match status" value="1"/>
</dbReference>
<evidence type="ECO:0000259" key="4">
    <source>
        <dbReference type="Pfam" id="PF07638"/>
    </source>
</evidence>
<dbReference type="eggNOG" id="COG1595">
    <property type="taxonomic scope" value="Bacteria"/>
</dbReference>
<organism evidence="5 6">
    <name type="scientific">Gemmatirosa kalamazoonensis</name>
    <dbReference type="NCBI Taxonomy" id="861299"/>
    <lineage>
        <taxon>Bacteria</taxon>
        <taxon>Pseudomonadati</taxon>
        <taxon>Gemmatimonadota</taxon>
        <taxon>Gemmatimonadia</taxon>
        <taxon>Gemmatimonadales</taxon>
        <taxon>Gemmatimonadaceae</taxon>
        <taxon>Gemmatirosa</taxon>
    </lineage>
</organism>
<dbReference type="RefSeq" id="WP_025410301.1">
    <property type="nucleotide sequence ID" value="NZ_CP007128.1"/>
</dbReference>
<dbReference type="SUPFAM" id="SSF88659">
    <property type="entry name" value="Sigma3 and sigma4 domains of RNA polymerase sigma factors"/>
    <property type="match status" value="1"/>
</dbReference>
<dbReference type="OrthoDB" id="128473at2"/>
<keyword evidence="2" id="KW-0731">Sigma factor</keyword>
<dbReference type="NCBIfam" id="TIGR02937">
    <property type="entry name" value="sigma70-ECF"/>
    <property type="match status" value="1"/>
</dbReference>
<accession>W0RDB9</accession>
<feature type="domain" description="RNA polymerase sigma-70 ECF-like HTH" evidence="4">
    <location>
        <begin position="5"/>
        <end position="170"/>
    </location>
</feature>
<evidence type="ECO:0000313" key="5">
    <source>
        <dbReference type="EMBL" id="AHG88776.1"/>
    </source>
</evidence>
<dbReference type="Gene3D" id="1.10.10.10">
    <property type="entry name" value="Winged helix-like DNA-binding domain superfamily/Winged helix DNA-binding domain"/>
    <property type="match status" value="1"/>
</dbReference>
<evidence type="ECO:0000256" key="3">
    <source>
        <dbReference type="ARBA" id="ARBA00023163"/>
    </source>
</evidence>
<dbReference type="EMBL" id="CP007128">
    <property type="protein sequence ID" value="AHG88776.1"/>
    <property type="molecule type" value="Genomic_DNA"/>
</dbReference>
<dbReference type="InterPro" id="IPR011517">
    <property type="entry name" value="RNA_pol_sigma70_ECF-like"/>
</dbReference>
<evidence type="ECO:0000313" key="6">
    <source>
        <dbReference type="Proteomes" id="UP000019151"/>
    </source>
</evidence>
<dbReference type="InterPro" id="IPR036388">
    <property type="entry name" value="WH-like_DNA-bd_sf"/>
</dbReference>
<reference evidence="5 6" key="1">
    <citation type="journal article" date="2014" name="Genome Announc.">
        <title>Genome Sequence and Methylome of Soil Bacterium Gemmatirosa kalamazoonensis KBS708T, a Member of the Rarely Cultivated Gemmatimonadetes Phylum.</title>
        <authorList>
            <person name="Debruyn J.M."/>
            <person name="Radosevich M."/>
            <person name="Wommack K.E."/>
            <person name="Polson S.W."/>
            <person name="Hauser L.J."/>
            <person name="Fawaz M.N."/>
            <person name="Korlach J."/>
            <person name="Tsai Y.C."/>
        </authorList>
    </citation>
    <scope>NUCLEOTIDE SEQUENCE [LARGE SCALE GENOMIC DNA]</scope>
    <source>
        <strain evidence="5 6">KBS708</strain>
    </source>
</reference>
<dbReference type="PANTHER" id="PTHR43133">
    <property type="entry name" value="RNA POLYMERASE ECF-TYPE SIGMA FACTO"/>
    <property type="match status" value="1"/>
</dbReference>
<dbReference type="InterPro" id="IPR053812">
    <property type="entry name" value="HTH_Sigma70_ECF-like"/>
</dbReference>
<dbReference type="HOGENOM" id="CLU_102127_0_0_0"/>
<dbReference type="AlphaFoldDB" id="W0RDB9"/>
<dbReference type="InterPro" id="IPR013324">
    <property type="entry name" value="RNA_pol_sigma_r3/r4-like"/>
</dbReference>
<keyword evidence="6" id="KW-1185">Reference proteome</keyword>
<dbReference type="Proteomes" id="UP000019151">
    <property type="component" value="Chromosome"/>
</dbReference>
<sequence>MTIVEQLTPVLYDELRRVAHRQLRRERAGHTLGTTALVHEAYLKLADQTRASFADRAHFLATAAVAMRRVLVDHARGRAREKRGGARLPVTLDEEIALGTGAVGSCDALLELDDALARLGDVEPRLARVVECRFFGGLTDAETAVALGVTERTVRRDWVKARGWLYQALHS</sequence>
<dbReference type="InParanoid" id="W0RDB9"/>
<dbReference type="PANTHER" id="PTHR43133:SF39">
    <property type="entry name" value="SIMILAR TO RNA POLYMERASE SIGMA-E FACTOR"/>
    <property type="match status" value="1"/>
</dbReference>
<dbReference type="GO" id="GO:0016987">
    <property type="term" value="F:sigma factor activity"/>
    <property type="evidence" value="ECO:0007669"/>
    <property type="project" value="UniProtKB-KW"/>
</dbReference>
<evidence type="ECO:0000256" key="1">
    <source>
        <dbReference type="ARBA" id="ARBA00023015"/>
    </source>
</evidence>
<name>W0RDB9_9BACT</name>
<dbReference type="GO" id="GO:0006352">
    <property type="term" value="P:DNA-templated transcription initiation"/>
    <property type="evidence" value="ECO:0007669"/>
    <property type="project" value="InterPro"/>
</dbReference>
<proteinExistence type="predicted"/>
<dbReference type="KEGG" id="gba:J421_1239"/>
<dbReference type="InterPro" id="IPR039425">
    <property type="entry name" value="RNA_pol_sigma-70-like"/>
</dbReference>
<protein>
    <submittedName>
        <fullName evidence="5">RNA polymerase sigma factor</fullName>
    </submittedName>
</protein>
<evidence type="ECO:0000256" key="2">
    <source>
        <dbReference type="ARBA" id="ARBA00023082"/>
    </source>
</evidence>
<dbReference type="STRING" id="861299.J421_1239"/>
<dbReference type="PATRIC" id="fig|861299.3.peg.1256"/>
<keyword evidence="3" id="KW-0804">Transcription</keyword>